<gene>
    <name evidence="2" type="ORF">N136_04482</name>
</gene>
<feature type="region of interest" description="Disordered" evidence="1">
    <location>
        <begin position="1"/>
        <end position="41"/>
    </location>
</feature>
<evidence type="ECO:0000313" key="3">
    <source>
        <dbReference type="Proteomes" id="UP000016605"/>
    </source>
</evidence>
<accession>U2SV59</accession>
<dbReference type="AlphaFoldDB" id="U2SV59"/>
<proteinExistence type="predicted"/>
<organism evidence="2 3">
    <name type="scientific">Leifsonia aquatica ATCC 14665</name>
    <dbReference type="NCBI Taxonomy" id="1358026"/>
    <lineage>
        <taxon>Bacteria</taxon>
        <taxon>Bacillati</taxon>
        <taxon>Actinomycetota</taxon>
        <taxon>Actinomycetes</taxon>
        <taxon>Micrococcales</taxon>
        <taxon>Microbacteriaceae</taxon>
        <taxon>Leifsonia</taxon>
    </lineage>
</organism>
<evidence type="ECO:0000313" key="2">
    <source>
        <dbReference type="EMBL" id="ERK69198.1"/>
    </source>
</evidence>
<reference evidence="2 3" key="1">
    <citation type="submission" date="2013-08" db="EMBL/GenBank/DDBJ databases">
        <authorList>
            <person name="Weinstock G."/>
            <person name="Sodergren E."/>
            <person name="Wylie T."/>
            <person name="Fulton L."/>
            <person name="Fulton R."/>
            <person name="Fronick C."/>
            <person name="O'Laughlin M."/>
            <person name="Godfrey J."/>
            <person name="Miner T."/>
            <person name="Herter B."/>
            <person name="Appelbaum E."/>
            <person name="Cordes M."/>
            <person name="Lek S."/>
            <person name="Wollam A."/>
            <person name="Pepin K.H."/>
            <person name="Palsikar V.B."/>
            <person name="Mitreva M."/>
            <person name="Wilson R.K."/>
        </authorList>
    </citation>
    <scope>NUCLEOTIDE SEQUENCE [LARGE SCALE GENOMIC DNA]</scope>
    <source>
        <strain evidence="2 3">ATCC 14665</strain>
    </source>
</reference>
<dbReference type="HOGENOM" id="CLU_3272192_0_0_11"/>
<dbReference type="EMBL" id="AWVQ01000789">
    <property type="protein sequence ID" value="ERK69198.1"/>
    <property type="molecule type" value="Genomic_DNA"/>
</dbReference>
<comment type="caution">
    <text evidence="2">The sequence shown here is derived from an EMBL/GenBank/DDBJ whole genome shotgun (WGS) entry which is preliminary data.</text>
</comment>
<evidence type="ECO:0000256" key="1">
    <source>
        <dbReference type="SAM" id="MobiDB-lite"/>
    </source>
</evidence>
<sequence>MSMWDPTRTGVPRAVRDRVTAGQAAGDVRRPRRRDLMENIP</sequence>
<dbReference type="PATRIC" id="fig|1358026.3.peg.3649"/>
<name>U2SV59_LEIAQ</name>
<protein>
    <submittedName>
        <fullName evidence="2">Uncharacterized protein</fullName>
    </submittedName>
</protein>
<dbReference type="Proteomes" id="UP000016605">
    <property type="component" value="Unassembled WGS sequence"/>
</dbReference>